<proteinExistence type="inferred from homology"/>
<dbReference type="CDD" id="cd06261">
    <property type="entry name" value="TM_PBP2"/>
    <property type="match status" value="1"/>
</dbReference>
<gene>
    <name evidence="9" type="ORF">D7D94_07875</name>
</gene>
<comment type="similarity">
    <text evidence="7">Belongs to the binding-protein-dependent transport system permease family.</text>
</comment>
<feature type="transmembrane region" description="Helical" evidence="7">
    <location>
        <begin position="249"/>
        <end position="271"/>
    </location>
</feature>
<evidence type="ECO:0000256" key="2">
    <source>
        <dbReference type="ARBA" id="ARBA00022448"/>
    </source>
</evidence>
<feature type="transmembrane region" description="Helical" evidence="7">
    <location>
        <begin position="61"/>
        <end position="82"/>
    </location>
</feature>
<evidence type="ECO:0000313" key="10">
    <source>
        <dbReference type="Proteomes" id="UP000422989"/>
    </source>
</evidence>
<feature type="transmembrane region" description="Helical" evidence="7">
    <location>
        <begin position="201"/>
        <end position="220"/>
    </location>
</feature>
<keyword evidence="2 7" id="KW-0813">Transport</keyword>
<evidence type="ECO:0000256" key="1">
    <source>
        <dbReference type="ARBA" id="ARBA00004651"/>
    </source>
</evidence>
<keyword evidence="5 7" id="KW-1133">Transmembrane helix</keyword>
<comment type="subcellular location">
    <subcellularLocation>
        <location evidence="1 7">Cell membrane</location>
        <topology evidence="1 7">Multi-pass membrane protein</topology>
    </subcellularLocation>
</comment>
<keyword evidence="4 7" id="KW-0812">Transmembrane</keyword>
<name>A0A6I6E4H5_9MICO</name>
<dbReference type="Gene3D" id="1.10.3720.10">
    <property type="entry name" value="MetI-like"/>
    <property type="match status" value="1"/>
</dbReference>
<dbReference type="EMBL" id="CP032550">
    <property type="protein sequence ID" value="QGU28869.1"/>
    <property type="molecule type" value="Genomic_DNA"/>
</dbReference>
<dbReference type="PROSITE" id="PS50928">
    <property type="entry name" value="ABC_TM1"/>
    <property type="match status" value="1"/>
</dbReference>
<reference evidence="9 10" key="1">
    <citation type="submission" date="2018-09" db="EMBL/GenBank/DDBJ databases">
        <title>Whole genome sequencing of Microbacterium oryzae strain MB-10T.</title>
        <authorList>
            <person name="Das S.K."/>
        </authorList>
    </citation>
    <scope>NUCLEOTIDE SEQUENCE [LARGE SCALE GENOMIC DNA]</scope>
    <source>
        <strain evidence="9 10">MB-10</strain>
    </source>
</reference>
<evidence type="ECO:0000313" key="9">
    <source>
        <dbReference type="EMBL" id="QGU28869.1"/>
    </source>
</evidence>
<dbReference type="GO" id="GO:0055085">
    <property type="term" value="P:transmembrane transport"/>
    <property type="evidence" value="ECO:0007669"/>
    <property type="project" value="InterPro"/>
</dbReference>
<keyword evidence="6 7" id="KW-0472">Membrane</keyword>
<accession>A0A6I6E4H5</accession>
<dbReference type="AlphaFoldDB" id="A0A6I6E4H5"/>
<dbReference type="SUPFAM" id="SSF161098">
    <property type="entry name" value="MetI-like"/>
    <property type="match status" value="1"/>
</dbReference>
<dbReference type="GO" id="GO:0005886">
    <property type="term" value="C:plasma membrane"/>
    <property type="evidence" value="ECO:0007669"/>
    <property type="project" value="UniProtKB-SubCell"/>
</dbReference>
<feature type="transmembrane region" description="Helical" evidence="7">
    <location>
        <begin position="7"/>
        <end position="25"/>
    </location>
</feature>
<sequence>MLLPAAVLIIMFLIIPIALTFILAFTNTRLISPVPGQFIGLQNFSNLFTDETFWASLRNTIVFTVVIVPVQSAVALVMAVLVNSKTRGTTFFRTIYFLPVVTSIVVVSMLWLFMYQKDGLINLLLARIGIEGPDWLADPRWSLFAIIVMSIWQAMGFHMIIWLSGLQTIPEELYEAAALDGASKWQQFTNVTWPGLRATRVFILITITIAAFGLFSQVNIMTQGGPLDSTSTLVYMTVRSGFQQQQTGYAAAISLVFFVLVLVVTLIQNFLTRDKEASR</sequence>
<protein>
    <submittedName>
        <fullName evidence="9">Sugar ABC transporter permease</fullName>
    </submittedName>
</protein>
<dbReference type="Pfam" id="PF00528">
    <property type="entry name" value="BPD_transp_1"/>
    <property type="match status" value="1"/>
</dbReference>
<dbReference type="InterPro" id="IPR035906">
    <property type="entry name" value="MetI-like_sf"/>
</dbReference>
<organism evidence="9 10">
    <name type="scientific">Microbacterium oryzae</name>
    <dbReference type="NCBI Taxonomy" id="743009"/>
    <lineage>
        <taxon>Bacteria</taxon>
        <taxon>Bacillati</taxon>
        <taxon>Actinomycetota</taxon>
        <taxon>Actinomycetes</taxon>
        <taxon>Micrococcales</taxon>
        <taxon>Microbacteriaceae</taxon>
        <taxon>Microbacterium</taxon>
    </lineage>
</organism>
<dbReference type="InterPro" id="IPR051393">
    <property type="entry name" value="ABC_transporter_permease"/>
</dbReference>
<keyword evidence="10" id="KW-1185">Reference proteome</keyword>
<dbReference type="KEGG" id="moj:D7D94_07875"/>
<dbReference type="OrthoDB" id="3362513at2"/>
<feature type="transmembrane region" description="Helical" evidence="7">
    <location>
        <begin position="94"/>
        <end position="114"/>
    </location>
</feature>
<evidence type="ECO:0000256" key="4">
    <source>
        <dbReference type="ARBA" id="ARBA00022692"/>
    </source>
</evidence>
<dbReference type="PANTHER" id="PTHR30193">
    <property type="entry name" value="ABC TRANSPORTER PERMEASE PROTEIN"/>
    <property type="match status" value="1"/>
</dbReference>
<feature type="transmembrane region" description="Helical" evidence="7">
    <location>
        <begin position="141"/>
        <end position="163"/>
    </location>
</feature>
<feature type="domain" description="ABC transmembrane type-1" evidence="8">
    <location>
        <begin position="57"/>
        <end position="268"/>
    </location>
</feature>
<evidence type="ECO:0000256" key="3">
    <source>
        <dbReference type="ARBA" id="ARBA00022475"/>
    </source>
</evidence>
<evidence type="ECO:0000256" key="6">
    <source>
        <dbReference type="ARBA" id="ARBA00023136"/>
    </source>
</evidence>
<evidence type="ECO:0000256" key="5">
    <source>
        <dbReference type="ARBA" id="ARBA00022989"/>
    </source>
</evidence>
<dbReference type="Proteomes" id="UP000422989">
    <property type="component" value="Chromosome"/>
</dbReference>
<dbReference type="InterPro" id="IPR000515">
    <property type="entry name" value="MetI-like"/>
</dbReference>
<evidence type="ECO:0000256" key="7">
    <source>
        <dbReference type="RuleBase" id="RU363032"/>
    </source>
</evidence>
<evidence type="ECO:0000259" key="8">
    <source>
        <dbReference type="PROSITE" id="PS50928"/>
    </source>
</evidence>
<keyword evidence="3" id="KW-1003">Cell membrane</keyword>
<dbReference type="PANTHER" id="PTHR30193:SF37">
    <property type="entry name" value="INNER MEMBRANE ABC TRANSPORTER PERMEASE PROTEIN YCJO"/>
    <property type="match status" value="1"/>
</dbReference>